<dbReference type="SUPFAM" id="SSF46689">
    <property type="entry name" value="Homeodomain-like"/>
    <property type="match status" value="1"/>
</dbReference>
<dbReference type="RefSeq" id="WP_049698095.1">
    <property type="nucleotide sequence ID" value="NZ_JAQDQF010000002.1"/>
</dbReference>
<protein>
    <submittedName>
        <fullName evidence="5">TetR family transcriptional regulator</fullName>
    </submittedName>
</protein>
<dbReference type="PANTHER" id="PTHR30055">
    <property type="entry name" value="HTH-TYPE TRANSCRIPTIONAL REGULATOR RUTR"/>
    <property type="match status" value="1"/>
</dbReference>
<evidence type="ECO:0000256" key="3">
    <source>
        <dbReference type="SAM" id="MobiDB-lite"/>
    </source>
</evidence>
<accession>A0ABR5IG67</accession>
<evidence type="ECO:0000313" key="6">
    <source>
        <dbReference type="Proteomes" id="UP000037247"/>
    </source>
</evidence>
<comment type="caution">
    <text evidence="5">The sequence shown here is derived from an EMBL/GenBank/DDBJ whole genome shotgun (WGS) entry which is preliminary data.</text>
</comment>
<dbReference type="PRINTS" id="PR00455">
    <property type="entry name" value="HTHTETR"/>
</dbReference>
<keyword evidence="1 2" id="KW-0238">DNA-binding</keyword>
<evidence type="ECO:0000313" key="5">
    <source>
        <dbReference type="EMBL" id="KNA92699.1"/>
    </source>
</evidence>
<dbReference type="EMBL" id="LDTZ01000014">
    <property type="protein sequence ID" value="KNA92699.1"/>
    <property type="molecule type" value="Genomic_DNA"/>
</dbReference>
<dbReference type="Pfam" id="PF00440">
    <property type="entry name" value="TetR_N"/>
    <property type="match status" value="1"/>
</dbReference>
<gene>
    <name evidence="5" type="ORF">ABW18_05370</name>
</gene>
<dbReference type="InterPro" id="IPR001647">
    <property type="entry name" value="HTH_TetR"/>
</dbReference>
<dbReference type="InterPro" id="IPR036271">
    <property type="entry name" value="Tet_transcr_reg_TetR-rel_C_sf"/>
</dbReference>
<dbReference type="Gene3D" id="1.10.357.10">
    <property type="entry name" value="Tetracycline Repressor, domain 2"/>
    <property type="match status" value="1"/>
</dbReference>
<dbReference type="PROSITE" id="PS50977">
    <property type="entry name" value="HTH_TETR_2"/>
    <property type="match status" value="1"/>
</dbReference>
<dbReference type="Pfam" id="PF21313">
    <property type="entry name" value="EthR_C"/>
    <property type="match status" value="1"/>
</dbReference>
<feature type="compositionally biased region" description="Basic and acidic residues" evidence="3">
    <location>
        <begin position="1"/>
        <end position="10"/>
    </location>
</feature>
<feature type="DNA-binding region" description="H-T-H motif" evidence="2">
    <location>
        <begin position="47"/>
        <end position="66"/>
    </location>
</feature>
<feature type="region of interest" description="Disordered" evidence="3">
    <location>
        <begin position="1"/>
        <end position="26"/>
    </location>
</feature>
<reference evidence="5 6" key="1">
    <citation type="submission" date="2015-05" db="EMBL/GenBank/DDBJ databases">
        <title>Draft genome sequence of the bacterium Gordonia jacobaea a new member of the Gordonia genus.</title>
        <authorList>
            <person name="Jimenez-Galisteo G."/>
            <person name="Dominguez A."/>
            <person name="Munoz E."/>
            <person name="Vinas M."/>
        </authorList>
    </citation>
    <scope>NUCLEOTIDE SEQUENCE [LARGE SCALE GENOMIC DNA]</scope>
    <source>
        <strain evidence="6">mv1</strain>
    </source>
</reference>
<feature type="domain" description="HTH tetR-type" evidence="4">
    <location>
        <begin position="24"/>
        <end position="84"/>
    </location>
</feature>
<organism evidence="5 6">
    <name type="scientific">Gordonia jacobaea</name>
    <dbReference type="NCBI Taxonomy" id="122202"/>
    <lineage>
        <taxon>Bacteria</taxon>
        <taxon>Bacillati</taxon>
        <taxon>Actinomycetota</taxon>
        <taxon>Actinomycetes</taxon>
        <taxon>Mycobacteriales</taxon>
        <taxon>Gordoniaceae</taxon>
        <taxon>Gordonia</taxon>
    </lineage>
</organism>
<dbReference type="Gene3D" id="1.10.10.60">
    <property type="entry name" value="Homeodomain-like"/>
    <property type="match status" value="1"/>
</dbReference>
<dbReference type="Proteomes" id="UP000037247">
    <property type="component" value="Unassembled WGS sequence"/>
</dbReference>
<evidence type="ECO:0000256" key="1">
    <source>
        <dbReference type="ARBA" id="ARBA00023125"/>
    </source>
</evidence>
<dbReference type="InterPro" id="IPR049397">
    <property type="entry name" value="EthR_C"/>
</dbReference>
<dbReference type="InterPro" id="IPR009057">
    <property type="entry name" value="Homeodomain-like_sf"/>
</dbReference>
<sequence>MTTKAPDEPQAHPARRRGARTKGDEREDQILSAMRSLLADHPIDDVTIDDISSAAGISRTSFYFYFPSKQAVLTTLMERIWDDFASTHDWFDADGPDADGLREQLGAVAAIWKTNGSIMACAAQTGYTSGYAPLQDFLARARARFVERLAAKIERDRSAGLAPDGPPAADLALLVAVMRDAGLSELTSSTATTPAGDGQSSTATTADDDAALDTLTIAILRMIYGRID</sequence>
<name>A0ABR5IG67_9ACTN</name>
<evidence type="ECO:0000259" key="4">
    <source>
        <dbReference type="PROSITE" id="PS50977"/>
    </source>
</evidence>
<keyword evidence="6" id="KW-1185">Reference proteome</keyword>
<dbReference type="PANTHER" id="PTHR30055:SF184">
    <property type="entry name" value="HTH-TYPE TRANSCRIPTIONAL REGULATOR ETHR"/>
    <property type="match status" value="1"/>
</dbReference>
<evidence type="ECO:0000256" key="2">
    <source>
        <dbReference type="PROSITE-ProRule" id="PRU00335"/>
    </source>
</evidence>
<dbReference type="InterPro" id="IPR050109">
    <property type="entry name" value="HTH-type_TetR-like_transc_reg"/>
</dbReference>
<dbReference type="SUPFAM" id="SSF48498">
    <property type="entry name" value="Tetracyclin repressor-like, C-terminal domain"/>
    <property type="match status" value="1"/>
</dbReference>
<proteinExistence type="predicted"/>